<reference evidence="2" key="1">
    <citation type="submission" date="2022-11" db="UniProtKB">
        <authorList>
            <consortium name="WormBaseParasite"/>
        </authorList>
    </citation>
    <scope>IDENTIFICATION</scope>
</reference>
<protein>
    <submittedName>
        <fullName evidence="2">Uncharacterized protein</fullName>
    </submittedName>
</protein>
<keyword evidence="1" id="KW-1185">Reference proteome</keyword>
<evidence type="ECO:0000313" key="2">
    <source>
        <dbReference type="WBParaSite" id="PSU_v2.g4169.t1"/>
    </source>
</evidence>
<proteinExistence type="predicted"/>
<evidence type="ECO:0000313" key="1">
    <source>
        <dbReference type="Proteomes" id="UP000887577"/>
    </source>
</evidence>
<accession>A0A914Z1N0</accession>
<name>A0A914Z1N0_9BILA</name>
<dbReference type="Proteomes" id="UP000887577">
    <property type="component" value="Unplaced"/>
</dbReference>
<dbReference type="AlphaFoldDB" id="A0A914Z1N0"/>
<sequence length="233" mass="26980">MEISLLSEVNLKKNFHRHKITLLVDDQNFTDKRVKGIMLDEIKSLPQNLDKHFSSTENKLPVIGIFDESAVICINKNNKYKFLESWNGVCGAQLIINFNDEKPVIGDKAVEVLDEPSYIVYDLIKIMSMPPEDIKIDPSWTFTIIKDEENPVLLEFDNFDETKKAASPAFLMALILKGIRKLIKIETGKKPKELAFWIFNNDEKYNETEIKRIEFELTESCNLLKISCKFVKF</sequence>
<organism evidence="1 2">
    <name type="scientific">Panagrolaimus superbus</name>
    <dbReference type="NCBI Taxonomy" id="310955"/>
    <lineage>
        <taxon>Eukaryota</taxon>
        <taxon>Metazoa</taxon>
        <taxon>Ecdysozoa</taxon>
        <taxon>Nematoda</taxon>
        <taxon>Chromadorea</taxon>
        <taxon>Rhabditida</taxon>
        <taxon>Tylenchina</taxon>
        <taxon>Panagrolaimomorpha</taxon>
        <taxon>Panagrolaimoidea</taxon>
        <taxon>Panagrolaimidae</taxon>
        <taxon>Panagrolaimus</taxon>
    </lineage>
</organism>
<dbReference type="WBParaSite" id="PSU_v2.g4169.t1">
    <property type="protein sequence ID" value="PSU_v2.g4169.t1"/>
    <property type="gene ID" value="PSU_v2.g4169"/>
</dbReference>